<name>A0A8H5X442_9HYPO</name>
<keyword evidence="2" id="KW-1185">Reference proteome</keyword>
<accession>A0A8H5X442</accession>
<reference evidence="1 2" key="1">
    <citation type="submission" date="2020-05" db="EMBL/GenBank/DDBJ databases">
        <title>Identification and distribution of gene clusters putatively required for synthesis of sphingolipid metabolism inhibitors in phylogenetically diverse species of the filamentous fungus Fusarium.</title>
        <authorList>
            <person name="Kim H.-S."/>
            <person name="Busman M."/>
            <person name="Brown D.W."/>
            <person name="Divon H."/>
            <person name="Uhlig S."/>
            <person name="Proctor R.H."/>
        </authorList>
    </citation>
    <scope>NUCLEOTIDE SEQUENCE [LARGE SCALE GENOMIC DNA]</scope>
    <source>
        <strain evidence="1 2">NRRL 25311</strain>
    </source>
</reference>
<dbReference type="Proteomes" id="UP000562682">
    <property type="component" value="Unassembled WGS sequence"/>
</dbReference>
<comment type="caution">
    <text evidence="1">The sequence shown here is derived from an EMBL/GenBank/DDBJ whole genome shotgun (WGS) entry which is preliminary data.</text>
</comment>
<evidence type="ECO:0000313" key="1">
    <source>
        <dbReference type="EMBL" id="KAF5686582.1"/>
    </source>
</evidence>
<dbReference type="EMBL" id="JAAOAK010000143">
    <property type="protein sequence ID" value="KAF5686582.1"/>
    <property type="molecule type" value="Genomic_DNA"/>
</dbReference>
<sequence length="101" mass="11578">MVRNLQGEFAADQVIRHLEIDVNGSAVPDVRTFQDRRHELFDHRCMRKIAEPVTKLPLSQASVLNLANLKVLSHLSNFTSWPSRLDTWGEIVPPDLKTFGW</sequence>
<organism evidence="1 2">
    <name type="scientific">Fusarium denticulatum</name>
    <dbReference type="NCBI Taxonomy" id="48507"/>
    <lineage>
        <taxon>Eukaryota</taxon>
        <taxon>Fungi</taxon>
        <taxon>Dikarya</taxon>
        <taxon>Ascomycota</taxon>
        <taxon>Pezizomycotina</taxon>
        <taxon>Sordariomycetes</taxon>
        <taxon>Hypocreomycetidae</taxon>
        <taxon>Hypocreales</taxon>
        <taxon>Nectriaceae</taxon>
        <taxon>Fusarium</taxon>
        <taxon>Fusarium fujikuroi species complex</taxon>
    </lineage>
</organism>
<protein>
    <submittedName>
        <fullName evidence="1">Uncharacterized protein</fullName>
    </submittedName>
</protein>
<proteinExistence type="predicted"/>
<evidence type="ECO:0000313" key="2">
    <source>
        <dbReference type="Proteomes" id="UP000562682"/>
    </source>
</evidence>
<dbReference type="AlphaFoldDB" id="A0A8H5X442"/>
<gene>
    <name evidence="1" type="ORF">FDENT_5747</name>
</gene>